<dbReference type="AlphaFoldDB" id="A9PBW8"/>
<feature type="chain" id="PRO_5002739968" evidence="1">
    <location>
        <begin position="19"/>
        <end position="33"/>
    </location>
</feature>
<protein>
    <submittedName>
        <fullName evidence="2">Uncharacterized protein</fullName>
    </submittedName>
</protein>
<organism evidence="2">
    <name type="scientific">Populus trichocarpa</name>
    <name type="common">Western balsam poplar</name>
    <name type="synonym">Populus balsamifera subsp. trichocarpa</name>
    <dbReference type="NCBI Taxonomy" id="3694"/>
    <lineage>
        <taxon>Eukaryota</taxon>
        <taxon>Viridiplantae</taxon>
        <taxon>Streptophyta</taxon>
        <taxon>Embryophyta</taxon>
        <taxon>Tracheophyta</taxon>
        <taxon>Spermatophyta</taxon>
        <taxon>Magnoliopsida</taxon>
        <taxon>eudicotyledons</taxon>
        <taxon>Gunneridae</taxon>
        <taxon>Pentapetalae</taxon>
        <taxon>rosids</taxon>
        <taxon>fabids</taxon>
        <taxon>Malpighiales</taxon>
        <taxon>Salicaceae</taxon>
        <taxon>Saliceae</taxon>
        <taxon>Populus</taxon>
    </lineage>
</organism>
<proteinExistence type="evidence at transcript level"/>
<accession>A9PBW8</accession>
<evidence type="ECO:0000256" key="1">
    <source>
        <dbReference type="SAM" id="SignalP"/>
    </source>
</evidence>
<evidence type="ECO:0000313" key="2">
    <source>
        <dbReference type="EMBL" id="ABK93871.1"/>
    </source>
</evidence>
<sequence>MPWFLFLHSTLLWKHISALDMRSQDRDTPMLVF</sequence>
<name>A9PBW8_POPTR</name>
<feature type="signal peptide" evidence="1">
    <location>
        <begin position="1"/>
        <end position="18"/>
    </location>
</feature>
<keyword evidence="1" id="KW-0732">Signal</keyword>
<reference evidence="2" key="1">
    <citation type="journal article" date="2008" name="BMC Genomics">
        <title>Analysis of 4,664 high-quality sequence-finished poplar full-length cDNA clones and their utility for the discovery of genes responding to insect feeding.</title>
        <authorList>
            <person name="Ralph S.G."/>
            <person name="Chun H.J."/>
            <person name="Cooper D."/>
            <person name="Kirkpatrick R."/>
            <person name="Kolosova N."/>
            <person name="Gunter L."/>
            <person name="Tuskan G.A."/>
            <person name="Douglas C.J."/>
            <person name="Holt R.A."/>
            <person name="Jones S.J."/>
            <person name="Marra M.A."/>
            <person name="Bohlmann J."/>
        </authorList>
    </citation>
    <scope>NUCLEOTIDE SEQUENCE</scope>
    <source>
        <tissue evidence="2">Phloem and cambium</tissue>
    </source>
</reference>
<dbReference type="EMBL" id="EF145739">
    <property type="protein sequence ID" value="ABK93871.1"/>
    <property type="molecule type" value="mRNA"/>
</dbReference>